<gene>
    <name evidence="8" type="ORF">HYH03_012170</name>
</gene>
<dbReference type="EMBL" id="JAEHOE010000074">
    <property type="protein sequence ID" value="KAG2489340.1"/>
    <property type="molecule type" value="Genomic_DNA"/>
</dbReference>
<evidence type="ECO:0000256" key="5">
    <source>
        <dbReference type="SAM" id="Coils"/>
    </source>
</evidence>
<comment type="caution">
    <text evidence="8">The sequence shown here is derived from an EMBL/GenBank/DDBJ whole genome shotgun (WGS) entry which is preliminary data.</text>
</comment>
<feature type="region of interest" description="Disordered" evidence="6">
    <location>
        <begin position="657"/>
        <end position="679"/>
    </location>
</feature>
<evidence type="ECO:0000256" key="4">
    <source>
        <dbReference type="PROSITE-ProRule" id="PRU00723"/>
    </source>
</evidence>
<keyword evidence="3 4" id="KW-0862">Zinc</keyword>
<dbReference type="InterPro" id="IPR036855">
    <property type="entry name" value="Znf_CCCH_sf"/>
</dbReference>
<dbReference type="GO" id="GO:0008270">
    <property type="term" value="F:zinc ion binding"/>
    <property type="evidence" value="ECO:0007669"/>
    <property type="project" value="UniProtKB-KW"/>
</dbReference>
<evidence type="ECO:0000256" key="2">
    <source>
        <dbReference type="ARBA" id="ARBA00022771"/>
    </source>
</evidence>
<feature type="compositionally biased region" description="Basic and acidic residues" evidence="6">
    <location>
        <begin position="1240"/>
        <end position="1249"/>
    </location>
</feature>
<evidence type="ECO:0000256" key="3">
    <source>
        <dbReference type="ARBA" id="ARBA00022833"/>
    </source>
</evidence>
<accession>A0A836BUE8</accession>
<dbReference type="GO" id="GO:0005829">
    <property type="term" value="C:cytosol"/>
    <property type="evidence" value="ECO:0007669"/>
    <property type="project" value="TreeGrafter"/>
</dbReference>
<sequence>MPPKAAGGKADKVKAQAKQKAAEDKTFGLKNKNKSAKVQKYVANVKQNATQGIDLFKAVEAKKKAKTETDELGNIFAVAIKQPKVPDGVDPKSVVCEFFRHNQCAKGAKCKYSHDLSVERKGPKISLYADQRDLGKDGEEGKEGMEDWDQATLEAAIRQKHSNENKPTEIICKFFLDAVEKKLYGWFWKCPNGEDCKYRHALPNGYVLKSQMKELLEEEARNAKDITETIEEERARVVARTPVTQETFSAWHKAKQEARAVKRAAEEEERRKKGVLNGREIFMQEGFVAADDASAADDYAREEDEEANIREMMARAQAQAEDARRQAAELGPLIEEDEDAGAGPSGSGAGPSGTHLKLEEGEAEALFGEEEDDDEELDMEDDDDDDDEEELDGLEDHVKGLHSPDKDFSAGGLLGTRSAPLPAHFSGTSPGLLRKRQEQLAAAQDLTRSISACSSLEEAQQLYAAHSNQLNAIHFSALFSSLARLATTGALPPTGAAGSAASRARRQPLSRAQRNAVRRFVSEVLVPHVGLRLLGMGPRQLSTVLAALATLDVPPPPFWLSEWLQHFGRRVEQGLTQTPATMRSAAAGPGPGSAAEASASASPVAKCLPGDLAQAMWALAKLQGSEGLGDDRAAAVAATAGGPHDYWGDPHAFGVDAPTAAASTTPPPAPSAAAAAGSSASSTPAGPSLVWLDSVAQALAKRAHRATPADVAAYLWAAARLGYRPPEATVAALMRRCEELMGPSSGPEDRKLAARELCGVLWALAILGFNPGAAWLRRASAEVARMAGGVTAPVAERAAVEVAAQVAASAVAAAVADASTPAADAGDDWWSEHLAPAAAAAPLRPVVAAVPVAPLRRLTPRQASTCMWALAKLGHRPEPDALGAMLRAACTSTLLRPSTSVGPTLSVAVASVAPQDLSMLAFALALMRFRPDSAQTVTLLAAMAGRLPAASGRDLVVWGSSLARLQLAVPRPWAQSYVAASARQLDGLGAVELVDWVHALSRLQMAVVEEGSGQQPARLALTAEAVGAGADGATRGLESGPAPGLLQRPRRMERQGCESSEPPARPSAASVRRAASASGPSAVVVRPASWTLSHRLLRRLMRATVARLPDLSLEQQCRMAWAAARLHTGRGGPLVDAVVRSSTDALDRRLSQQHLTSPAASSPGARGLGGAPHAAVAKGAARGMGDAVPLVNLVWAVATMLRLQQRTRLHLAVRRQRRFRALADLDPEFAAQSHGANADKAAREEDRDVLGNAPRRLPSPAIRRRWTGLLLLALLPQLPSLDNTQLLRLVHSLAELKPLLPRSQRRLAADLRTYCHGRVAATCGEDDACDLTTAGLLRWSQAWERSSGVRTGRRQGRAPQRRA</sequence>
<evidence type="ECO:0000256" key="1">
    <source>
        <dbReference type="ARBA" id="ARBA00022723"/>
    </source>
</evidence>
<feature type="coiled-coil region" evidence="5">
    <location>
        <begin position="299"/>
        <end position="326"/>
    </location>
</feature>
<evidence type="ECO:0000313" key="9">
    <source>
        <dbReference type="Proteomes" id="UP000612055"/>
    </source>
</evidence>
<dbReference type="GO" id="GO:0002181">
    <property type="term" value="P:cytoplasmic translation"/>
    <property type="evidence" value="ECO:0007669"/>
    <property type="project" value="TreeGrafter"/>
</dbReference>
<feature type="compositionally biased region" description="Basic and acidic residues" evidence="6">
    <location>
        <begin position="394"/>
        <end position="408"/>
    </location>
</feature>
<organism evidence="8 9">
    <name type="scientific">Edaphochlamys debaryana</name>
    <dbReference type="NCBI Taxonomy" id="47281"/>
    <lineage>
        <taxon>Eukaryota</taxon>
        <taxon>Viridiplantae</taxon>
        <taxon>Chlorophyta</taxon>
        <taxon>core chlorophytes</taxon>
        <taxon>Chlorophyceae</taxon>
        <taxon>CS clade</taxon>
        <taxon>Chlamydomonadales</taxon>
        <taxon>Chlamydomonadales incertae sedis</taxon>
        <taxon>Edaphochlamys</taxon>
    </lineage>
</organism>
<feature type="region of interest" description="Disordered" evidence="6">
    <location>
        <begin position="1152"/>
        <end position="1172"/>
    </location>
</feature>
<dbReference type="InterPro" id="IPR032378">
    <property type="entry name" value="ZC3H15/TMA46_C"/>
</dbReference>
<feature type="region of interest" description="Disordered" evidence="6">
    <location>
        <begin position="1031"/>
        <end position="1078"/>
    </location>
</feature>
<proteinExistence type="predicted"/>
<keyword evidence="1 4" id="KW-0479">Metal-binding</keyword>
<protein>
    <recommendedName>
        <fullName evidence="7">C3H1-type domain-containing protein</fullName>
    </recommendedName>
</protein>
<dbReference type="OrthoDB" id="278280at2759"/>
<feature type="zinc finger region" description="C3H1-type" evidence="4">
    <location>
        <begin position="166"/>
        <end position="203"/>
    </location>
</feature>
<feature type="domain" description="C3H1-type" evidence="7">
    <location>
        <begin position="90"/>
        <end position="117"/>
    </location>
</feature>
<evidence type="ECO:0000259" key="7">
    <source>
        <dbReference type="PROSITE" id="PS50103"/>
    </source>
</evidence>
<dbReference type="Gene3D" id="4.10.1000.10">
    <property type="entry name" value="Zinc finger, CCCH-type"/>
    <property type="match status" value="1"/>
</dbReference>
<feature type="compositionally biased region" description="Low complexity" evidence="6">
    <location>
        <begin position="1059"/>
        <end position="1078"/>
    </location>
</feature>
<feature type="domain" description="C3H1-type" evidence="7">
    <location>
        <begin position="166"/>
        <end position="203"/>
    </location>
</feature>
<dbReference type="SMART" id="SM00356">
    <property type="entry name" value="ZnF_C3H1"/>
    <property type="match status" value="2"/>
</dbReference>
<evidence type="ECO:0000313" key="8">
    <source>
        <dbReference type="EMBL" id="KAG2489340.1"/>
    </source>
</evidence>
<feature type="coiled-coil region" evidence="5">
    <location>
        <begin position="209"/>
        <end position="271"/>
    </location>
</feature>
<dbReference type="PANTHER" id="PTHR12681:SF0">
    <property type="entry name" value="ZINC FINGER CCCH DOMAIN-CONTAINING PROTEIN 15"/>
    <property type="match status" value="1"/>
</dbReference>
<keyword evidence="5" id="KW-0175">Coiled coil</keyword>
<feature type="region of interest" description="Disordered" evidence="6">
    <location>
        <begin position="1"/>
        <end position="29"/>
    </location>
</feature>
<dbReference type="GO" id="GO:0003729">
    <property type="term" value="F:mRNA binding"/>
    <property type="evidence" value="ECO:0007669"/>
    <property type="project" value="TreeGrafter"/>
</dbReference>
<name>A0A836BUE8_9CHLO</name>
<dbReference type="Gene3D" id="6.20.400.10">
    <property type="match status" value="1"/>
</dbReference>
<dbReference type="InterPro" id="IPR000571">
    <property type="entry name" value="Znf_CCCH"/>
</dbReference>
<feature type="compositionally biased region" description="Basic and acidic residues" evidence="6">
    <location>
        <begin position="9"/>
        <end position="27"/>
    </location>
</feature>
<feature type="region of interest" description="Disordered" evidence="6">
    <location>
        <begin position="367"/>
        <end position="430"/>
    </location>
</feature>
<dbReference type="PANTHER" id="PTHR12681">
    <property type="entry name" value="ZINC FINGER-CONTAINING PROTEIN P48ZNF"/>
    <property type="match status" value="1"/>
</dbReference>
<keyword evidence="2 4" id="KW-0863">Zinc-finger</keyword>
<feature type="region of interest" description="Disordered" evidence="6">
    <location>
        <begin position="336"/>
        <end position="355"/>
    </location>
</feature>
<reference evidence="8" key="1">
    <citation type="journal article" date="2020" name="bioRxiv">
        <title>Comparative genomics of Chlamydomonas.</title>
        <authorList>
            <person name="Craig R.J."/>
            <person name="Hasan A.R."/>
            <person name="Ness R.W."/>
            <person name="Keightley P.D."/>
        </authorList>
    </citation>
    <scope>NUCLEOTIDE SEQUENCE</scope>
    <source>
        <strain evidence="8">CCAP 11/70</strain>
    </source>
</reference>
<feature type="region of interest" description="Disordered" evidence="6">
    <location>
        <begin position="1233"/>
        <end position="1254"/>
    </location>
</feature>
<feature type="zinc finger region" description="C3H1-type" evidence="4">
    <location>
        <begin position="90"/>
        <end position="117"/>
    </location>
</feature>
<feature type="compositionally biased region" description="Acidic residues" evidence="6">
    <location>
        <begin position="367"/>
        <end position="393"/>
    </location>
</feature>
<dbReference type="SUPFAM" id="SSF90229">
    <property type="entry name" value="CCCH zinc finger"/>
    <property type="match status" value="1"/>
</dbReference>
<dbReference type="Proteomes" id="UP000612055">
    <property type="component" value="Unassembled WGS sequence"/>
</dbReference>
<keyword evidence="9" id="KW-1185">Reference proteome</keyword>
<dbReference type="PROSITE" id="PS50103">
    <property type="entry name" value="ZF_C3H1"/>
    <property type="match status" value="2"/>
</dbReference>
<dbReference type="Pfam" id="PF16543">
    <property type="entry name" value="DFRP_C"/>
    <property type="match status" value="1"/>
</dbReference>
<evidence type="ECO:0000256" key="6">
    <source>
        <dbReference type="SAM" id="MobiDB-lite"/>
    </source>
</evidence>